<dbReference type="PANTHER" id="PTHR43563:SF14">
    <property type="entry name" value="AMINE OXIDASE"/>
    <property type="match status" value="1"/>
</dbReference>
<feature type="binding site" evidence="5">
    <location>
        <position position="346"/>
    </location>
    <ligand>
        <name>substrate</name>
    </ligand>
</feature>
<dbReference type="PRINTS" id="PR00757">
    <property type="entry name" value="AMINEOXDASEF"/>
</dbReference>
<comment type="cofactor">
    <cofactor evidence="1 6">
        <name>FAD</name>
        <dbReference type="ChEBI" id="CHEBI:57692"/>
    </cofactor>
</comment>
<evidence type="ECO:0000256" key="6">
    <source>
        <dbReference type="RuleBase" id="RU362067"/>
    </source>
</evidence>
<evidence type="ECO:0000256" key="5">
    <source>
        <dbReference type="PIRSR" id="PIRSR601613-1"/>
    </source>
</evidence>
<keyword evidence="6" id="KW-0285">Flavoprotein</keyword>
<dbReference type="SUPFAM" id="SSF54373">
    <property type="entry name" value="FAD-linked reductases, C-terminal domain"/>
    <property type="match status" value="1"/>
</dbReference>
<proteinExistence type="inferred from homology"/>
<reference evidence="8 9" key="1">
    <citation type="submission" date="2016-10" db="EMBL/GenBank/DDBJ databases">
        <title>Draft genome sequence of Coniochaeta ligniaria NRRL30616, a lignocellulolytic fungus for bioabatement of inhibitors in plant biomass hydrolysates.</title>
        <authorList>
            <consortium name="DOE Joint Genome Institute"/>
            <person name="Jimenez D.J."/>
            <person name="Hector R.E."/>
            <person name="Riley R."/>
            <person name="Sun H."/>
            <person name="Grigoriev I.V."/>
            <person name="Van Elsas J.D."/>
            <person name="Nichols N.N."/>
        </authorList>
    </citation>
    <scope>NUCLEOTIDE SEQUENCE [LARGE SCALE GENOMIC DNA]</scope>
    <source>
        <strain evidence="8 9">NRRL 30616</strain>
    </source>
</reference>
<dbReference type="InterPro" id="IPR001613">
    <property type="entry name" value="Flavin_amine_oxidase"/>
</dbReference>
<organism evidence="8 9">
    <name type="scientific">Coniochaeta ligniaria NRRL 30616</name>
    <dbReference type="NCBI Taxonomy" id="1408157"/>
    <lineage>
        <taxon>Eukaryota</taxon>
        <taxon>Fungi</taxon>
        <taxon>Dikarya</taxon>
        <taxon>Ascomycota</taxon>
        <taxon>Pezizomycotina</taxon>
        <taxon>Sordariomycetes</taxon>
        <taxon>Sordariomycetidae</taxon>
        <taxon>Coniochaetales</taxon>
        <taxon>Coniochaetaceae</taxon>
        <taxon>Coniochaeta</taxon>
    </lineage>
</organism>
<feature type="binding site" evidence="5">
    <location>
        <position position="237"/>
    </location>
    <ligand>
        <name>FAD</name>
        <dbReference type="ChEBI" id="CHEBI:57692"/>
    </ligand>
</feature>
<dbReference type="Pfam" id="PF01593">
    <property type="entry name" value="Amino_oxidase"/>
    <property type="match status" value="1"/>
</dbReference>
<keyword evidence="9" id="KW-1185">Reference proteome</keyword>
<dbReference type="InterPro" id="IPR050703">
    <property type="entry name" value="Flavin_MAO"/>
</dbReference>
<evidence type="ECO:0000256" key="1">
    <source>
        <dbReference type="ARBA" id="ARBA00001974"/>
    </source>
</evidence>
<dbReference type="EC" id="1.4.3.-" evidence="6"/>
<dbReference type="STRING" id="1408157.A0A1J7K1H5"/>
<dbReference type="InterPro" id="IPR036188">
    <property type="entry name" value="FAD/NAD-bd_sf"/>
</dbReference>
<sequence>MHETVDIAIVGAGLSGLQAALDVYRAGRSFVILEARDQVGGKTLTVRRPDGKGNQELGPAWINDTNQSRIWAYVKRFGLTPVTQNIQGTVACEDEDGSWHSFPYGSLPEFGETEKANLVMIRDRIEALAADPATFKEPNRSKYDALSLEQLIRSSGGSNRAVQVARLWCHGMFGQEPWEISSLAFLEVSRSGLGISNIRSDDKHGAQYLRLKEGTSALAQGIYLLLPPGSVRLNTPVTAIVKKTSESGEGYIVSTPHGIVTAARVIVSVPGTTYKNMHFDPPLPPQRKLYTTATRYGLYVKFLLLFKTPFWRRNGGCGLAQSFRGPISIVRDTSVDDEDNYALTCFIGAAPGRKWYALGEKEREGAALRQLSHLFQTPLAEVQGEFIGSLTSPWMEERWAGFGCPFSMPAPGGLSGTVDGQIATEAAGGVFFVGTESTDHWRGYMEGALESGERGAAQALEGLKTTSKL</sequence>
<dbReference type="EMBL" id="KV875093">
    <property type="protein sequence ID" value="OIW35564.1"/>
    <property type="molecule type" value="Genomic_DNA"/>
</dbReference>
<feature type="domain" description="Amine oxidase" evidence="7">
    <location>
        <begin position="14"/>
        <end position="459"/>
    </location>
</feature>
<keyword evidence="6" id="KW-0274">FAD</keyword>
<evidence type="ECO:0000313" key="8">
    <source>
        <dbReference type="EMBL" id="OIW35564.1"/>
    </source>
</evidence>
<dbReference type="OrthoDB" id="5046242at2759"/>
<comment type="similarity">
    <text evidence="2 6">Belongs to the flavin monoamine oxidase family.</text>
</comment>
<keyword evidence="3 6" id="KW-0560">Oxidoreductase</keyword>
<evidence type="ECO:0000259" key="7">
    <source>
        <dbReference type="Pfam" id="PF01593"/>
    </source>
</evidence>
<gene>
    <name evidence="8" type="ORF">CONLIGDRAFT_627611</name>
</gene>
<dbReference type="InParanoid" id="A0A1J7K1H5"/>
<dbReference type="InterPro" id="IPR002937">
    <property type="entry name" value="Amino_oxidase"/>
</dbReference>
<dbReference type="GO" id="GO:0097621">
    <property type="term" value="F:monoamine oxidase activity"/>
    <property type="evidence" value="ECO:0007669"/>
    <property type="project" value="UniProtKB-EC"/>
</dbReference>
<evidence type="ECO:0000256" key="2">
    <source>
        <dbReference type="ARBA" id="ARBA00005995"/>
    </source>
</evidence>
<accession>A0A1J7K1H5</accession>
<name>A0A1J7K1H5_9PEZI</name>
<evidence type="ECO:0000256" key="3">
    <source>
        <dbReference type="ARBA" id="ARBA00023002"/>
    </source>
</evidence>
<dbReference type="SUPFAM" id="SSF51905">
    <property type="entry name" value="FAD/NAD(P)-binding domain"/>
    <property type="match status" value="1"/>
</dbReference>
<evidence type="ECO:0000256" key="4">
    <source>
        <dbReference type="ARBA" id="ARBA00048448"/>
    </source>
</evidence>
<protein>
    <recommendedName>
        <fullName evidence="6">Amine oxidase</fullName>
        <ecNumber evidence="6">1.4.3.-</ecNumber>
    </recommendedName>
</protein>
<evidence type="ECO:0000313" key="9">
    <source>
        <dbReference type="Proteomes" id="UP000182658"/>
    </source>
</evidence>
<dbReference type="AlphaFoldDB" id="A0A1J7K1H5"/>
<dbReference type="Gene3D" id="3.50.50.60">
    <property type="entry name" value="FAD/NAD(P)-binding domain"/>
    <property type="match status" value="1"/>
</dbReference>
<dbReference type="Proteomes" id="UP000182658">
    <property type="component" value="Unassembled WGS sequence"/>
</dbReference>
<feature type="binding site" evidence="5">
    <location>
        <position position="15"/>
    </location>
    <ligand>
        <name>FAD</name>
        <dbReference type="ChEBI" id="CHEBI:57692"/>
    </ligand>
</feature>
<comment type="catalytic activity">
    <reaction evidence="4">
        <text>a secondary aliphatic amine + O2 + H2O = a primary amine + an aldehyde + H2O2</text>
        <dbReference type="Rhea" id="RHEA:26414"/>
        <dbReference type="ChEBI" id="CHEBI:15377"/>
        <dbReference type="ChEBI" id="CHEBI:15379"/>
        <dbReference type="ChEBI" id="CHEBI:16240"/>
        <dbReference type="ChEBI" id="CHEBI:17478"/>
        <dbReference type="ChEBI" id="CHEBI:58855"/>
        <dbReference type="ChEBI" id="CHEBI:65296"/>
        <dbReference type="EC" id="1.4.3.4"/>
    </reaction>
</comment>
<feature type="binding site" evidence="5">
    <location>
        <begin position="34"/>
        <end position="35"/>
    </location>
    <ligand>
        <name>FAD</name>
        <dbReference type="ChEBI" id="CHEBI:57692"/>
    </ligand>
</feature>
<dbReference type="PANTHER" id="PTHR43563">
    <property type="entry name" value="AMINE OXIDASE"/>
    <property type="match status" value="1"/>
</dbReference>
<feature type="binding site" evidence="5">
    <location>
        <position position="436"/>
    </location>
    <ligand>
        <name>FAD</name>
        <dbReference type="ChEBI" id="CHEBI:57692"/>
    </ligand>
</feature>